<dbReference type="PIRSF" id="PIRSF001456">
    <property type="entry name" value="Chorismate_synth"/>
    <property type="match status" value="1"/>
</dbReference>
<dbReference type="InterPro" id="IPR035904">
    <property type="entry name" value="Chorismate_synth_AroC_sf"/>
</dbReference>
<feature type="binding site" evidence="11">
    <location>
        <begin position="237"/>
        <end position="238"/>
    </location>
    <ligand>
        <name>FMN</name>
        <dbReference type="ChEBI" id="CHEBI:58210"/>
    </ligand>
</feature>
<dbReference type="PANTHER" id="PTHR21085">
    <property type="entry name" value="CHORISMATE SYNTHASE"/>
    <property type="match status" value="1"/>
</dbReference>
<evidence type="ECO:0000256" key="10">
    <source>
        <dbReference type="ARBA" id="ARBA00023239"/>
    </source>
</evidence>
<dbReference type="Proteomes" id="UP000033428">
    <property type="component" value="Unassembled WGS sequence"/>
</dbReference>
<dbReference type="FunFam" id="3.60.150.10:FF:000002">
    <property type="entry name" value="Chorismate synthase"/>
    <property type="match status" value="1"/>
</dbReference>
<reference evidence="13 14" key="1">
    <citation type="submission" date="2015-02" db="EMBL/GenBank/DDBJ databases">
        <title>Single-cell genomics of uncultivated deep-branching MTB reveals a conserved set of magnetosome genes.</title>
        <authorList>
            <person name="Kolinko S."/>
            <person name="Richter M."/>
            <person name="Glockner F.O."/>
            <person name="Brachmann A."/>
            <person name="Schuler D."/>
        </authorList>
    </citation>
    <scope>NUCLEOTIDE SEQUENCE [LARGE SCALE GENOMIC DNA]</scope>
    <source>
        <strain evidence="13">SKK-01</strain>
    </source>
</reference>
<evidence type="ECO:0000256" key="11">
    <source>
        <dbReference type="HAMAP-Rule" id="MF_00300"/>
    </source>
</evidence>
<keyword evidence="8 11" id="KW-0521">NADP</keyword>
<gene>
    <name evidence="11" type="primary">aroC</name>
    <name evidence="13" type="ORF">OMAG_002017</name>
</gene>
<feature type="binding site" evidence="11">
    <location>
        <position position="40"/>
    </location>
    <ligand>
        <name>NADP(+)</name>
        <dbReference type="ChEBI" id="CHEBI:58349"/>
    </ligand>
</feature>
<protein>
    <recommendedName>
        <fullName evidence="3 11">Chorismate synthase</fullName>
        <shortName evidence="11">CS</shortName>
        <ecNumber evidence="3 11">4.2.3.5</ecNumber>
    </recommendedName>
    <alternativeName>
        <fullName evidence="11">5-enolpyruvylshikimate-3-phosphate phospholyase</fullName>
    </alternativeName>
</protein>
<keyword evidence="9 11" id="KW-0057">Aromatic amino acid biosynthesis</keyword>
<comment type="function">
    <text evidence="11">Catalyzes the anti-1,4-elimination of the C-3 phosphate and the C-6 proR hydrogen from 5-enolpyruvylshikimate-3-phosphate (EPSP) to yield chorismate, which is the branch point compound that serves as the starting substrate for the three terminal pathways of aromatic amino acid biosynthesis. This reaction introduces a second double bond into the aromatic ring system.</text>
</comment>
<dbReference type="SUPFAM" id="SSF103263">
    <property type="entry name" value="Chorismate synthase, AroC"/>
    <property type="match status" value="1"/>
</dbReference>
<dbReference type="HAMAP" id="MF_00300">
    <property type="entry name" value="Chorismate_synth"/>
    <property type="match status" value="1"/>
</dbReference>
<dbReference type="GO" id="GO:0005829">
    <property type="term" value="C:cytosol"/>
    <property type="evidence" value="ECO:0007669"/>
    <property type="project" value="TreeGrafter"/>
</dbReference>
<feature type="binding site" evidence="11">
    <location>
        <position position="324"/>
    </location>
    <ligand>
        <name>FMN</name>
        <dbReference type="ChEBI" id="CHEBI:58210"/>
    </ligand>
</feature>
<comment type="subunit">
    <text evidence="11">Homotetramer.</text>
</comment>
<organism evidence="13 14">
    <name type="scientific">Candidatus Omnitrophus magneticus</name>
    <dbReference type="NCBI Taxonomy" id="1609969"/>
    <lineage>
        <taxon>Bacteria</taxon>
        <taxon>Pseudomonadati</taxon>
        <taxon>Candidatus Omnitrophota</taxon>
        <taxon>Candidatus Omnitrophus</taxon>
    </lineage>
</organism>
<accession>A0A0F0CRN2</accession>
<keyword evidence="14" id="KW-1185">Reference proteome</keyword>
<dbReference type="GO" id="GO:0004107">
    <property type="term" value="F:chorismate synthase activity"/>
    <property type="evidence" value="ECO:0007669"/>
    <property type="project" value="UniProtKB-UniRule"/>
</dbReference>
<feature type="binding site" evidence="11">
    <location>
        <begin position="298"/>
        <end position="302"/>
    </location>
    <ligand>
        <name>FMN</name>
        <dbReference type="ChEBI" id="CHEBI:58210"/>
    </ligand>
</feature>
<evidence type="ECO:0000256" key="1">
    <source>
        <dbReference type="ARBA" id="ARBA00005044"/>
    </source>
</evidence>
<dbReference type="InterPro" id="IPR000453">
    <property type="entry name" value="Chorismate_synth"/>
</dbReference>
<dbReference type="GO" id="GO:0008652">
    <property type="term" value="P:amino acid biosynthetic process"/>
    <property type="evidence" value="ECO:0007669"/>
    <property type="project" value="UniProtKB-KW"/>
</dbReference>
<evidence type="ECO:0000256" key="2">
    <source>
        <dbReference type="ARBA" id="ARBA00008014"/>
    </source>
</evidence>
<evidence type="ECO:0000256" key="5">
    <source>
        <dbReference type="ARBA" id="ARBA00022630"/>
    </source>
</evidence>
<evidence type="ECO:0000256" key="8">
    <source>
        <dbReference type="ARBA" id="ARBA00022857"/>
    </source>
</evidence>
<dbReference type="PANTHER" id="PTHR21085:SF0">
    <property type="entry name" value="CHORISMATE SYNTHASE"/>
    <property type="match status" value="1"/>
</dbReference>
<comment type="caution">
    <text evidence="13">The sequence shown here is derived from an EMBL/GenBank/DDBJ whole genome shotgun (WGS) entry which is preliminary data.</text>
</comment>
<dbReference type="Pfam" id="PF01264">
    <property type="entry name" value="Chorismate_synt"/>
    <property type="match status" value="1"/>
</dbReference>
<dbReference type="GO" id="GO:0010181">
    <property type="term" value="F:FMN binding"/>
    <property type="evidence" value="ECO:0007669"/>
    <property type="project" value="TreeGrafter"/>
</dbReference>
<feature type="binding site" evidence="11">
    <location>
        <position position="283"/>
    </location>
    <ligand>
        <name>FMN</name>
        <dbReference type="ChEBI" id="CHEBI:58210"/>
    </ligand>
</feature>
<evidence type="ECO:0000256" key="7">
    <source>
        <dbReference type="ARBA" id="ARBA00022827"/>
    </source>
</evidence>
<keyword evidence="7 11" id="KW-0274">FAD</keyword>
<dbReference type="AlphaFoldDB" id="A0A0F0CRN2"/>
<dbReference type="Gene3D" id="3.60.150.10">
    <property type="entry name" value="Chorismate synthase AroC"/>
    <property type="match status" value="1"/>
</dbReference>
<dbReference type="CDD" id="cd07304">
    <property type="entry name" value="Chorismate_synthase"/>
    <property type="match status" value="1"/>
</dbReference>
<evidence type="ECO:0000313" key="14">
    <source>
        <dbReference type="Proteomes" id="UP000033428"/>
    </source>
</evidence>
<sequence length="375" mass="40242">MLRYLTAGESHGKALSAILDGIPAGLALNEEIINIDLARRMAGYGRGARMAIEKDKAEITAGIRHGKTIGSPIGLIIWNKDYKIDELPDVLNPRPGHADLSGILKYDFDDARSVLERASARSTAAIVAVGAIAKLLLSQYGIKFFSHVTMLGGITADVEHISFDGISVMAERSSLRCVDSDAEKRMKILIDDAKENGDTLGGVFEVVALGLPVGLGSYSQWDERLDGAIARAVMAIQAVKAVSIGDGIINADKPGSRTHDAIYYNEDSKQYFRKTNRAGGLEGGITNGEPLIVSGFMKPIATLMKPLESVNIKTKEKSFSATERADVTAVPACAVIAEAAIAIEVASIFLKKFGGDSVSEIQRNYTGYLNRLKEK</sequence>
<comment type="similarity">
    <text evidence="2 11 12">Belongs to the chorismate synthase family.</text>
</comment>
<dbReference type="GO" id="GO:0009423">
    <property type="term" value="P:chorismate biosynthetic process"/>
    <property type="evidence" value="ECO:0007669"/>
    <property type="project" value="UniProtKB-UniRule"/>
</dbReference>
<evidence type="ECO:0000256" key="6">
    <source>
        <dbReference type="ARBA" id="ARBA00022643"/>
    </source>
</evidence>
<evidence type="ECO:0000256" key="3">
    <source>
        <dbReference type="ARBA" id="ARBA00013036"/>
    </source>
</evidence>
<name>A0A0F0CRN2_9BACT</name>
<dbReference type="NCBIfam" id="NF003793">
    <property type="entry name" value="PRK05382.1"/>
    <property type="match status" value="1"/>
</dbReference>
<keyword evidence="6 11" id="KW-0288">FMN</keyword>
<keyword evidence="10 11" id="KW-0456">Lyase</keyword>
<evidence type="ECO:0000256" key="4">
    <source>
        <dbReference type="ARBA" id="ARBA00022605"/>
    </source>
</evidence>
<dbReference type="PROSITE" id="PS00787">
    <property type="entry name" value="CHORISMATE_SYNTHASE_1"/>
    <property type="match status" value="1"/>
</dbReference>
<keyword evidence="5 11" id="KW-0285">Flavoprotein</keyword>
<feature type="binding site" evidence="11">
    <location>
        <position position="46"/>
    </location>
    <ligand>
        <name>NADP(+)</name>
        <dbReference type="ChEBI" id="CHEBI:58349"/>
    </ligand>
</feature>
<evidence type="ECO:0000313" key="13">
    <source>
        <dbReference type="EMBL" id="KJJ84100.1"/>
    </source>
</evidence>
<dbReference type="PATRIC" id="fig|1609969.3.peg.2147"/>
<dbReference type="GO" id="GO:0009073">
    <property type="term" value="P:aromatic amino acid family biosynthetic process"/>
    <property type="evidence" value="ECO:0007669"/>
    <property type="project" value="UniProtKB-KW"/>
</dbReference>
<feature type="binding site" evidence="11">
    <location>
        <begin position="117"/>
        <end position="119"/>
    </location>
    <ligand>
        <name>FMN</name>
        <dbReference type="ChEBI" id="CHEBI:58210"/>
    </ligand>
</feature>
<keyword evidence="4 11" id="KW-0028">Amino-acid biosynthesis</keyword>
<evidence type="ECO:0000256" key="12">
    <source>
        <dbReference type="RuleBase" id="RU000605"/>
    </source>
</evidence>
<comment type="cofactor">
    <cofactor evidence="11 12">
        <name>FMNH2</name>
        <dbReference type="ChEBI" id="CHEBI:57618"/>
    </cofactor>
    <text evidence="11 12">Reduced FMN (FMNH(2)).</text>
</comment>
<dbReference type="UniPathway" id="UPA00053">
    <property type="reaction ID" value="UER00090"/>
</dbReference>
<proteinExistence type="inferred from homology"/>
<dbReference type="EC" id="4.2.3.5" evidence="3 11"/>
<dbReference type="EMBL" id="JYNY01000403">
    <property type="protein sequence ID" value="KJJ84100.1"/>
    <property type="molecule type" value="Genomic_DNA"/>
</dbReference>
<comment type="catalytic activity">
    <reaction evidence="11 12">
        <text>5-O-(1-carboxyvinyl)-3-phosphoshikimate = chorismate + phosphate</text>
        <dbReference type="Rhea" id="RHEA:21020"/>
        <dbReference type="ChEBI" id="CHEBI:29748"/>
        <dbReference type="ChEBI" id="CHEBI:43474"/>
        <dbReference type="ChEBI" id="CHEBI:57701"/>
        <dbReference type="EC" id="4.2.3.5"/>
    </reaction>
</comment>
<evidence type="ECO:0000256" key="9">
    <source>
        <dbReference type="ARBA" id="ARBA00023141"/>
    </source>
</evidence>
<dbReference type="PROSITE" id="PS00788">
    <property type="entry name" value="CHORISMATE_SYNTHASE_2"/>
    <property type="match status" value="1"/>
</dbReference>
<comment type="pathway">
    <text evidence="1 11 12">Metabolic intermediate biosynthesis; chorismate biosynthesis; chorismate from D-erythrose 4-phosphate and phosphoenolpyruvate: step 7/7.</text>
</comment>
<dbReference type="InterPro" id="IPR020541">
    <property type="entry name" value="Chorismate_synthase_CS"/>
</dbReference>
<dbReference type="NCBIfam" id="TIGR00033">
    <property type="entry name" value="aroC"/>
    <property type="match status" value="1"/>
</dbReference>